<reference evidence="2 3" key="1">
    <citation type="submission" date="2019-06" db="EMBL/GenBank/DDBJ databases">
        <title>Wine fermentation using esterase from Monascus purpureus.</title>
        <authorList>
            <person name="Geng C."/>
            <person name="Zhang Y."/>
        </authorList>
    </citation>
    <scope>NUCLEOTIDE SEQUENCE [LARGE SCALE GENOMIC DNA]</scope>
    <source>
        <strain evidence="2">HQ1</strain>
    </source>
</reference>
<dbReference type="Proteomes" id="UP000319663">
    <property type="component" value="Unassembled WGS sequence"/>
</dbReference>
<accession>A0A507QY02</accession>
<evidence type="ECO:0000313" key="2">
    <source>
        <dbReference type="EMBL" id="TQB72643.1"/>
    </source>
</evidence>
<protein>
    <submittedName>
        <fullName evidence="2">Uncharacterized protein</fullName>
    </submittedName>
</protein>
<organism evidence="2 3">
    <name type="scientific">Monascus purpureus</name>
    <name type="common">Red mold</name>
    <name type="synonym">Monascus anka</name>
    <dbReference type="NCBI Taxonomy" id="5098"/>
    <lineage>
        <taxon>Eukaryota</taxon>
        <taxon>Fungi</taxon>
        <taxon>Dikarya</taxon>
        <taxon>Ascomycota</taxon>
        <taxon>Pezizomycotina</taxon>
        <taxon>Eurotiomycetes</taxon>
        <taxon>Eurotiomycetidae</taxon>
        <taxon>Eurotiales</taxon>
        <taxon>Aspergillaceae</taxon>
        <taxon>Monascus</taxon>
    </lineage>
</organism>
<dbReference type="EMBL" id="VIFY01000060">
    <property type="protein sequence ID" value="TQB72643.1"/>
    <property type="molecule type" value="Genomic_DNA"/>
</dbReference>
<name>A0A507QY02_MONPU</name>
<gene>
    <name evidence="2" type="ORF">MPDQ_006686</name>
</gene>
<proteinExistence type="predicted"/>
<keyword evidence="3" id="KW-1185">Reference proteome</keyword>
<evidence type="ECO:0000256" key="1">
    <source>
        <dbReference type="SAM" id="MobiDB-lite"/>
    </source>
</evidence>
<feature type="region of interest" description="Disordered" evidence="1">
    <location>
        <begin position="99"/>
        <end position="121"/>
    </location>
</feature>
<comment type="caution">
    <text evidence="2">The sequence shown here is derived from an EMBL/GenBank/DDBJ whole genome shotgun (WGS) entry which is preliminary data.</text>
</comment>
<evidence type="ECO:0000313" key="3">
    <source>
        <dbReference type="Proteomes" id="UP000319663"/>
    </source>
</evidence>
<feature type="compositionally biased region" description="Low complexity" evidence="1">
    <location>
        <begin position="101"/>
        <end position="114"/>
    </location>
</feature>
<dbReference type="AlphaFoldDB" id="A0A507QY02"/>
<dbReference type="OrthoDB" id="4226308at2759"/>
<sequence length="121" mass="13619">MPTPSRRLLVFQETRNPQNMSELVYIPVNRQGLPICGSGPELPSILELPLRIVKAFTDIFNHPRYRGWAILSAGRYHDSSEEGKFYAVVLEQVQPVQQMQTGTVPTGTGETPFGQKMMTQD</sequence>